<evidence type="ECO:0000313" key="11">
    <source>
        <dbReference type="EMBL" id="ATI42067.1"/>
    </source>
</evidence>
<dbReference type="InterPro" id="IPR014017">
    <property type="entry name" value="DNA_helicase_UvrD-like_C"/>
</dbReference>
<dbReference type="PROSITE" id="PS51198">
    <property type="entry name" value="UVRD_HELICASE_ATP_BIND"/>
    <property type="match status" value="1"/>
</dbReference>
<dbReference type="Proteomes" id="UP000219050">
    <property type="component" value="Chromosome"/>
</dbReference>
<evidence type="ECO:0000256" key="2">
    <source>
        <dbReference type="ARBA" id="ARBA00022801"/>
    </source>
</evidence>
<dbReference type="GO" id="GO:0005829">
    <property type="term" value="C:cytosol"/>
    <property type="evidence" value="ECO:0007669"/>
    <property type="project" value="TreeGrafter"/>
</dbReference>
<feature type="domain" description="UvrD-like helicase ATP-binding" evidence="10">
    <location>
        <begin position="225"/>
        <end position="501"/>
    </location>
</feature>
<evidence type="ECO:0000256" key="8">
    <source>
        <dbReference type="ARBA" id="ARBA00048988"/>
    </source>
</evidence>
<dbReference type="AlphaFoldDB" id="A0A291LZL9"/>
<dbReference type="EMBL" id="CP021404">
    <property type="protein sequence ID" value="ATI42067.1"/>
    <property type="molecule type" value="Genomic_DNA"/>
</dbReference>
<evidence type="ECO:0000313" key="12">
    <source>
        <dbReference type="Proteomes" id="UP000219050"/>
    </source>
</evidence>
<organism evidence="11 12">
    <name type="scientific">Pacificitalea manganoxidans</name>
    <dbReference type="NCBI Taxonomy" id="1411902"/>
    <lineage>
        <taxon>Bacteria</taxon>
        <taxon>Pseudomonadati</taxon>
        <taxon>Pseudomonadota</taxon>
        <taxon>Alphaproteobacteria</taxon>
        <taxon>Rhodobacterales</taxon>
        <taxon>Paracoccaceae</taxon>
        <taxon>Pacificitalea</taxon>
    </lineage>
</organism>
<evidence type="ECO:0000256" key="6">
    <source>
        <dbReference type="ARBA" id="ARBA00034617"/>
    </source>
</evidence>
<dbReference type="GO" id="GO:0043138">
    <property type="term" value="F:3'-5' DNA helicase activity"/>
    <property type="evidence" value="ECO:0007669"/>
    <property type="project" value="UniProtKB-EC"/>
</dbReference>
<keyword evidence="3 9" id="KW-0347">Helicase</keyword>
<evidence type="ECO:0000256" key="9">
    <source>
        <dbReference type="PROSITE-ProRule" id="PRU00560"/>
    </source>
</evidence>
<sequence>MTFRIADTFSDALTKLSGQEQKAAKTAAFDAQMNPDNPGLQMHRVDRAKDPHFWTARVNRDVRLVLHKKDGATLLAWVGHHDDAYRWAERRRIDVHPKTGAAQIVEIRETVEDVIIQRYVEEAVKKPRLFADEDDDTLLSWGVPQDWLETVRDATEDTVLDIAGHLPAEAGEALLQAATGERPAPAPHAEDPYEHPDAARRFRLTTTEADLAAALEAPWERWAVWLHPAQKEFVDRDFNGPARVIGSAGTGKTVVALHRAARLAREDAAAHILLTTFNRRLADGLSAKLPMLLPDTAVRGRVTTRALGELAHNLYVEAFGPVEEATSDDVAKALADAAAAADVSVDPGFLQDEWRLVVDAWAVVDRDAYRDLPRLGRLTRMAASRRDALWDVFSDARAALEGQGKRTHAQMLHALAGQYRGGAPRPFTHAVVDEAQDISVPELHFLAAIAGERPNGLFFAGDIGQRIFRAPFPWKAAGVDVRGRSRSLKVNYRTSQQIRSQSDRLLPLSLTEADGNEDRRTGVVSLFDGPTPEIAEFPDVDAEIKALAGWLAGLAEEDFTEREVALLVRSEDELPRAKAARDTFRSLTGGDERPEIRVMHDAKGAEYRAVAVMACDEDVIPKEDRLLEARDEAMIEEIMATERHLLYVATTRARERLWVSGAGRVSEFLEDLL</sequence>
<keyword evidence="1 9" id="KW-0547">Nucleotide-binding</keyword>
<feature type="binding site" evidence="9">
    <location>
        <begin position="246"/>
        <end position="253"/>
    </location>
    <ligand>
        <name>ATP</name>
        <dbReference type="ChEBI" id="CHEBI:30616"/>
    </ligand>
</feature>
<accession>A0A291LZL9</accession>
<dbReference type="GO" id="GO:0000725">
    <property type="term" value="P:recombinational repair"/>
    <property type="evidence" value="ECO:0007669"/>
    <property type="project" value="TreeGrafter"/>
</dbReference>
<dbReference type="Pfam" id="PF13245">
    <property type="entry name" value="AAA_19"/>
    <property type="match status" value="1"/>
</dbReference>
<dbReference type="PANTHER" id="PTHR11070:SF45">
    <property type="entry name" value="DNA 3'-5' HELICASE"/>
    <property type="match status" value="1"/>
</dbReference>
<dbReference type="OrthoDB" id="7211215at2"/>
<gene>
    <name evidence="11" type="ORF">CBW24_08635</name>
</gene>
<dbReference type="PANTHER" id="PTHR11070">
    <property type="entry name" value="UVRD / RECB / PCRA DNA HELICASE FAMILY MEMBER"/>
    <property type="match status" value="1"/>
</dbReference>
<dbReference type="InterPro" id="IPR014016">
    <property type="entry name" value="UvrD-like_ATP-bd"/>
</dbReference>
<evidence type="ECO:0000256" key="3">
    <source>
        <dbReference type="ARBA" id="ARBA00022806"/>
    </source>
</evidence>
<protein>
    <recommendedName>
        <fullName evidence="7">DNA 3'-5' helicase</fullName>
        <ecNumber evidence="7">5.6.2.4</ecNumber>
    </recommendedName>
</protein>
<dbReference type="Pfam" id="PF13361">
    <property type="entry name" value="UvrD_C"/>
    <property type="match status" value="1"/>
</dbReference>
<evidence type="ECO:0000256" key="1">
    <source>
        <dbReference type="ARBA" id="ARBA00022741"/>
    </source>
</evidence>
<dbReference type="GO" id="GO:0005524">
    <property type="term" value="F:ATP binding"/>
    <property type="evidence" value="ECO:0007669"/>
    <property type="project" value="UniProtKB-UniRule"/>
</dbReference>
<reference evidence="11 12" key="1">
    <citation type="submission" date="2017-05" db="EMBL/GenBank/DDBJ databases">
        <title>Comparative genomic and metabolic analysis of manganese-oxidizing mechanisms in Celeribater manganoxidans DY25T: its adaption to the environment of polymetallic nodule.</title>
        <authorList>
            <person name="Wang X."/>
        </authorList>
    </citation>
    <scope>NUCLEOTIDE SEQUENCE [LARGE SCALE GENOMIC DNA]</scope>
    <source>
        <strain evidence="11 12">DY25</strain>
    </source>
</reference>
<dbReference type="SUPFAM" id="SSF52540">
    <property type="entry name" value="P-loop containing nucleoside triphosphate hydrolases"/>
    <property type="match status" value="1"/>
</dbReference>
<name>A0A291LZL9_9RHOB</name>
<keyword evidence="2 9" id="KW-0378">Hydrolase</keyword>
<dbReference type="KEGG" id="cmag:CBW24_08635"/>
<evidence type="ECO:0000256" key="7">
    <source>
        <dbReference type="ARBA" id="ARBA00034808"/>
    </source>
</evidence>
<dbReference type="InterPro" id="IPR000212">
    <property type="entry name" value="DNA_helicase_UvrD/REP"/>
</dbReference>
<comment type="catalytic activity">
    <reaction evidence="8">
        <text>ATP + H2O = ADP + phosphate + H(+)</text>
        <dbReference type="Rhea" id="RHEA:13065"/>
        <dbReference type="ChEBI" id="CHEBI:15377"/>
        <dbReference type="ChEBI" id="CHEBI:15378"/>
        <dbReference type="ChEBI" id="CHEBI:30616"/>
        <dbReference type="ChEBI" id="CHEBI:43474"/>
        <dbReference type="ChEBI" id="CHEBI:456216"/>
        <dbReference type="EC" id="5.6.2.4"/>
    </reaction>
</comment>
<comment type="catalytic activity">
    <reaction evidence="6">
        <text>Couples ATP hydrolysis with the unwinding of duplex DNA by translocating in the 3'-5' direction.</text>
        <dbReference type="EC" id="5.6.2.4"/>
    </reaction>
</comment>
<keyword evidence="4 9" id="KW-0067">ATP-binding</keyword>
<keyword evidence="5" id="KW-0413">Isomerase</keyword>
<dbReference type="InterPro" id="IPR027417">
    <property type="entry name" value="P-loop_NTPase"/>
</dbReference>
<dbReference type="GO" id="GO:0016887">
    <property type="term" value="F:ATP hydrolysis activity"/>
    <property type="evidence" value="ECO:0007669"/>
    <property type="project" value="RHEA"/>
</dbReference>
<dbReference type="GO" id="GO:0003677">
    <property type="term" value="F:DNA binding"/>
    <property type="evidence" value="ECO:0007669"/>
    <property type="project" value="InterPro"/>
</dbReference>
<dbReference type="Gene3D" id="3.40.50.300">
    <property type="entry name" value="P-loop containing nucleotide triphosphate hydrolases"/>
    <property type="match status" value="2"/>
</dbReference>
<dbReference type="EC" id="5.6.2.4" evidence="7"/>
<keyword evidence="12" id="KW-1185">Reference proteome</keyword>
<evidence type="ECO:0000256" key="5">
    <source>
        <dbReference type="ARBA" id="ARBA00023235"/>
    </source>
</evidence>
<proteinExistence type="predicted"/>
<evidence type="ECO:0000256" key="4">
    <source>
        <dbReference type="ARBA" id="ARBA00022840"/>
    </source>
</evidence>
<dbReference type="RefSeq" id="WP_097373346.1">
    <property type="nucleotide sequence ID" value="NZ_CP021404.1"/>
</dbReference>
<evidence type="ECO:0000259" key="10">
    <source>
        <dbReference type="PROSITE" id="PS51198"/>
    </source>
</evidence>